<feature type="coiled-coil region" evidence="1">
    <location>
        <begin position="300"/>
        <end position="330"/>
    </location>
</feature>
<dbReference type="OrthoDB" id="1662253at2759"/>
<dbReference type="Pfam" id="PF03004">
    <property type="entry name" value="Transposase_24"/>
    <property type="match status" value="1"/>
</dbReference>
<feature type="region of interest" description="Disordered" evidence="2">
    <location>
        <begin position="142"/>
        <end position="167"/>
    </location>
</feature>
<dbReference type="PANTHER" id="PTHR33411">
    <property type="entry name" value="OS08G0392500 PROTEIN"/>
    <property type="match status" value="1"/>
</dbReference>
<evidence type="ECO:0000256" key="1">
    <source>
        <dbReference type="SAM" id="Coils"/>
    </source>
</evidence>
<dbReference type="PANTHER" id="PTHR33411:SF33">
    <property type="entry name" value="TRANSPOSASE, PTTA_EN_SPM, PLANT-RELATED"/>
    <property type="match status" value="1"/>
</dbReference>
<keyword evidence="1" id="KW-0175">Coiled coil</keyword>
<sequence length="336" mass="39227">MHQNYHSYYQQEPQDPNQTAESFYTMLRQVNEPLYAGSKNAKTLSTATRLLHWKSNCNISDSAFDKLLPIIKDILPNDDRLSRNFYDTKKILKPLELPSQRIHVLREHLSGPWTTYRKVPQKVVVAMFKRFKVWNTEEWRKKSTSGKDNRSKTDGSGKTSRHTGGSIGYDERRLRLRVKLGKEPTFLKLFLDTHLNKRCKKRLWAGELNVKILDRLQFCTERAKEAYVTEYLEEMTKEYGLNFTQDDARIWERLHGNSGLKRVFGIGSSDLSFVVTGTPSSSSSYGSTPSFVDQQAQQRLQDLDGRLEIERKAREELEEQMRKMNEFMKKFTPPDN</sequence>
<organism evidence="3 4">
    <name type="scientific">Mikania micrantha</name>
    <name type="common">bitter vine</name>
    <dbReference type="NCBI Taxonomy" id="192012"/>
    <lineage>
        <taxon>Eukaryota</taxon>
        <taxon>Viridiplantae</taxon>
        <taxon>Streptophyta</taxon>
        <taxon>Embryophyta</taxon>
        <taxon>Tracheophyta</taxon>
        <taxon>Spermatophyta</taxon>
        <taxon>Magnoliopsida</taxon>
        <taxon>eudicotyledons</taxon>
        <taxon>Gunneridae</taxon>
        <taxon>Pentapetalae</taxon>
        <taxon>asterids</taxon>
        <taxon>campanulids</taxon>
        <taxon>Asterales</taxon>
        <taxon>Asteraceae</taxon>
        <taxon>Asteroideae</taxon>
        <taxon>Heliantheae alliance</taxon>
        <taxon>Eupatorieae</taxon>
        <taxon>Mikania</taxon>
    </lineage>
</organism>
<dbReference type="InterPro" id="IPR004252">
    <property type="entry name" value="Probable_transposase_24"/>
</dbReference>
<proteinExistence type="predicted"/>
<evidence type="ECO:0000313" key="3">
    <source>
        <dbReference type="EMBL" id="KAD2806026.1"/>
    </source>
</evidence>
<dbReference type="EMBL" id="SZYD01000018">
    <property type="protein sequence ID" value="KAD2806026.1"/>
    <property type="molecule type" value="Genomic_DNA"/>
</dbReference>
<protein>
    <submittedName>
        <fullName evidence="3">Uncharacterized protein</fullName>
    </submittedName>
</protein>
<dbReference type="Proteomes" id="UP000326396">
    <property type="component" value="Linkage Group LG8"/>
</dbReference>
<accession>A0A5N6LWP1</accession>
<reference evidence="3 4" key="1">
    <citation type="submission" date="2019-05" db="EMBL/GenBank/DDBJ databases">
        <title>Mikania micrantha, genome provides insights into the molecular mechanism of rapid growth.</title>
        <authorList>
            <person name="Liu B."/>
        </authorList>
    </citation>
    <scope>NUCLEOTIDE SEQUENCE [LARGE SCALE GENOMIC DNA]</scope>
    <source>
        <strain evidence="3">NLD-2019</strain>
        <tissue evidence="3">Leaf</tissue>
    </source>
</reference>
<comment type="caution">
    <text evidence="3">The sequence shown here is derived from an EMBL/GenBank/DDBJ whole genome shotgun (WGS) entry which is preliminary data.</text>
</comment>
<gene>
    <name evidence="3" type="ORF">E3N88_39403</name>
</gene>
<dbReference type="AlphaFoldDB" id="A0A5N6LWP1"/>
<evidence type="ECO:0000313" key="4">
    <source>
        <dbReference type="Proteomes" id="UP000326396"/>
    </source>
</evidence>
<evidence type="ECO:0000256" key="2">
    <source>
        <dbReference type="SAM" id="MobiDB-lite"/>
    </source>
</evidence>
<name>A0A5N6LWP1_9ASTR</name>
<keyword evidence="4" id="KW-1185">Reference proteome</keyword>
<feature type="compositionally biased region" description="Basic and acidic residues" evidence="2">
    <location>
        <begin position="142"/>
        <end position="155"/>
    </location>
</feature>